<dbReference type="PROSITE" id="PS50817">
    <property type="entry name" value="INTEIN_N_TER"/>
    <property type="match status" value="1"/>
</dbReference>
<protein>
    <submittedName>
        <fullName evidence="1">Uncharacterized protein</fullName>
    </submittedName>
</protein>
<dbReference type="GO" id="GO:0016539">
    <property type="term" value="P:intein-mediated protein splicing"/>
    <property type="evidence" value="ECO:0007669"/>
    <property type="project" value="InterPro"/>
</dbReference>
<dbReference type="Gene3D" id="2.170.16.10">
    <property type="entry name" value="Hedgehog/Intein (Hint) domain"/>
    <property type="match status" value="1"/>
</dbReference>
<proteinExistence type="predicted"/>
<dbReference type="PATRIC" id="fig|1458307.3.peg.2621"/>
<dbReference type="InterPro" id="IPR036844">
    <property type="entry name" value="Hint_dom_sf"/>
</dbReference>
<keyword evidence="2" id="KW-1185">Reference proteome</keyword>
<evidence type="ECO:0000313" key="2">
    <source>
        <dbReference type="Proteomes" id="UP000067444"/>
    </source>
</evidence>
<dbReference type="Proteomes" id="UP000067444">
    <property type="component" value="Chromosome"/>
</dbReference>
<dbReference type="InterPro" id="IPR006141">
    <property type="entry name" value="Intein_N"/>
</dbReference>
<name>A0A0K0Y881_9RHOB</name>
<reference evidence="1 2" key="1">
    <citation type="journal article" date="2015" name="Genome Announc.">
        <title>Closed Genome Sequence of Octadecabacter temperatus SB1, the First Mesophilic Species of the Genus Octadecabacter.</title>
        <authorList>
            <person name="Voget S."/>
            <person name="Billerbeck S."/>
            <person name="Simon M."/>
            <person name="Daniel R."/>
        </authorList>
    </citation>
    <scope>NUCLEOTIDE SEQUENCE [LARGE SCALE GENOMIC DNA]</scope>
    <source>
        <strain evidence="1 2">SB1</strain>
    </source>
</reference>
<organism evidence="1 2">
    <name type="scientific">Octadecabacter temperatus</name>
    <dbReference type="NCBI Taxonomy" id="1458307"/>
    <lineage>
        <taxon>Bacteria</taxon>
        <taxon>Pseudomonadati</taxon>
        <taxon>Pseudomonadota</taxon>
        <taxon>Alphaproteobacteria</taxon>
        <taxon>Rhodobacterales</taxon>
        <taxon>Roseobacteraceae</taxon>
        <taxon>Octadecabacter</taxon>
    </lineage>
</organism>
<gene>
    <name evidence="1" type="ORF">OSB_25900</name>
</gene>
<dbReference type="EMBL" id="CP012160">
    <property type="protein sequence ID" value="AKS47120.1"/>
    <property type="molecule type" value="Genomic_DNA"/>
</dbReference>
<dbReference type="KEGG" id="otm:OSB_25900"/>
<dbReference type="STRING" id="1458307.OSB_25900"/>
<sequence length="359" mass="38376">MPVLYLYELSSFSVGPPNEGGGGGGAIGTPDHTITTGATLSVIEIDVTDNDNIISENGGNNQVLTNATTINGVSYPAGTQIRIDYYLTAADGEVVASVSVGGGNSGTDISQGLVSTEPLLPNQSYDFTEESNANPDFTPSAEDQFYTDFIVCFAGGTQILTRNGRICVEDLEINDEVMTMDNGYQPIRWIGSRTLDSIDLAVNPNLRPIRIEAGALGDGVPEQDLLVSPQHRIFVRSIVAQRMFGESEVLIPAKKLLGLEGISVDQDTTSVTYTHFLFAKHEIVFANGAPTESLFTGQEALKAVGPAARREITALFPEIVSADFSPSPARFIPEKGHAMLSLAGRIKKNSKPVLEQPIQ</sequence>
<accession>A0A0K0Y881</accession>
<dbReference type="RefSeq" id="WP_074202300.1">
    <property type="nucleotide sequence ID" value="NZ_CP012160.1"/>
</dbReference>
<dbReference type="SUPFAM" id="SSF51294">
    <property type="entry name" value="Hedgehog/intein (Hint) domain"/>
    <property type="match status" value="1"/>
</dbReference>
<dbReference type="Pfam" id="PF13403">
    <property type="entry name" value="Hint_2"/>
    <property type="match status" value="1"/>
</dbReference>
<evidence type="ECO:0000313" key="1">
    <source>
        <dbReference type="EMBL" id="AKS47120.1"/>
    </source>
</evidence>
<dbReference type="CDD" id="cd00081">
    <property type="entry name" value="Hint"/>
    <property type="match status" value="1"/>
</dbReference>
<dbReference type="AlphaFoldDB" id="A0A0K0Y881"/>
<dbReference type="InterPro" id="IPR028992">
    <property type="entry name" value="Hedgehog/Intein_dom"/>
</dbReference>